<evidence type="ECO:0000256" key="1">
    <source>
        <dbReference type="SAM" id="MobiDB-lite"/>
    </source>
</evidence>
<feature type="compositionally biased region" description="Basic and acidic residues" evidence="1">
    <location>
        <begin position="145"/>
        <end position="155"/>
    </location>
</feature>
<name>A0A427A0I8_ENSVE</name>
<feature type="region of interest" description="Disordered" evidence="1">
    <location>
        <begin position="112"/>
        <end position="155"/>
    </location>
</feature>
<dbReference type="AlphaFoldDB" id="A0A427A0I8"/>
<comment type="caution">
    <text evidence="2">The sequence shown here is derived from an EMBL/GenBank/DDBJ whole genome shotgun (WGS) entry which is preliminary data.</text>
</comment>
<proteinExistence type="predicted"/>
<feature type="compositionally biased region" description="Polar residues" evidence="1">
    <location>
        <begin position="1"/>
        <end position="13"/>
    </location>
</feature>
<reference evidence="2 3" key="1">
    <citation type="journal article" date="2014" name="Agronomy (Basel)">
        <title>A Draft Genome Sequence for Ensete ventricosum, the Drought-Tolerant Tree Against Hunger.</title>
        <authorList>
            <person name="Harrison J."/>
            <person name="Moore K.A."/>
            <person name="Paszkiewicz K."/>
            <person name="Jones T."/>
            <person name="Grant M."/>
            <person name="Ambacheew D."/>
            <person name="Muzemil S."/>
            <person name="Studholme D.J."/>
        </authorList>
    </citation>
    <scope>NUCLEOTIDE SEQUENCE [LARGE SCALE GENOMIC DNA]</scope>
</reference>
<sequence>MSKLETSGVSAFSSPAGPCRLSHSSTEVSFCTRPSFSCTTTIALAPTSSDTFLTPFAVDDDFYTCSPTPSLLQPLLFDVDLATTSPRPQTAGPSTWPTRCVGAGLTQAWKGQPSYDRLDKGKVDKVDIPQLQGGRRAPYRKDHRRYGDVPRHGKQ</sequence>
<protein>
    <submittedName>
        <fullName evidence="2">Uncharacterized protein</fullName>
    </submittedName>
</protein>
<dbReference type="EMBL" id="AMZH03004263">
    <property type="protein sequence ID" value="RRT69691.1"/>
    <property type="molecule type" value="Genomic_DNA"/>
</dbReference>
<accession>A0A427A0I8</accession>
<organism evidence="2 3">
    <name type="scientific">Ensete ventricosum</name>
    <name type="common">Abyssinian banana</name>
    <name type="synonym">Musa ensete</name>
    <dbReference type="NCBI Taxonomy" id="4639"/>
    <lineage>
        <taxon>Eukaryota</taxon>
        <taxon>Viridiplantae</taxon>
        <taxon>Streptophyta</taxon>
        <taxon>Embryophyta</taxon>
        <taxon>Tracheophyta</taxon>
        <taxon>Spermatophyta</taxon>
        <taxon>Magnoliopsida</taxon>
        <taxon>Liliopsida</taxon>
        <taxon>Zingiberales</taxon>
        <taxon>Musaceae</taxon>
        <taxon>Ensete</taxon>
    </lineage>
</organism>
<feature type="compositionally biased region" description="Basic and acidic residues" evidence="1">
    <location>
        <begin position="116"/>
        <end position="127"/>
    </location>
</feature>
<dbReference type="Proteomes" id="UP000287651">
    <property type="component" value="Unassembled WGS sequence"/>
</dbReference>
<evidence type="ECO:0000313" key="3">
    <source>
        <dbReference type="Proteomes" id="UP000287651"/>
    </source>
</evidence>
<feature type="region of interest" description="Disordered" evidence="1">
    <location>
        <begin position="1"/>
        <end position="21"/>
    </location>
</feature>
<gene>
    <name evidence="2" type="ORF">B296_00028863</name>
</gene>
<evidence type="ECO:0000313" key="2">
    <source>
        <dbReference type="EMBL" id="RRT69691.1"/>
    </source>
</evidence>